<gene>
    <name evidence="1" type="ORF">BWR18_06480</name>
</gene>
<dbReference type="AlphaFoldDB" id="A0A1P8MTK1"/>
<sequence length="79" mass="8386">MSTRQTIGIDLTPSDPEDLSILEANDMPAFQFPQRIVPVALRVRSDANRAKAGGFVVVRLTDAGATIDAAFQNNAGSAQ</sequence>
<dbReference type="KEGG" id="tom:BWR18_06480"/>
<evidence type="ECO:0000313" key="2">
    <source>
        <dbReference type="Proteomes" id="UP000186336"/>
    </source>
</evidence>
<accession>A0A1P8MTK1</accession>
<dbReference type="Proteomes" id="UP000186336">
    <property type="component" value="Chromosome"/>
</dbReference>
<protein>
    <submittedName>
        <fullName evidence="1">Uncharacterized protein</fullName>
    </submittedName>
</protein>
<proteinExistence type="predicted"/>
<dbReference type="EMBL" id="CP019312">
    <property type="protein sequence ID" value="APX11365.1"/>
    <property type="molecule type" value="Genomic_DNA"/>
</dbReference>
<evidence type="ECO:0000313" key="1">
    <source>
        <dbReference type="EMBL" id="APX11365.1"/>
    </source>
</evidence>
<reference evidence="1 2" key="1">
    <citation type="submission" date="2017-01" db="EMBL/GenBank/DDBJ databases">
        <title>Complete genome of Tateyamaria omphalii DOK1-4 isolated from seawater in Dokdo.</title>
        <authorList>
            <person name="Kim J.H."/>
            <person name="Chi W.-J."/>
        </authorList>
    </citation>
    <scope>NUCLEOTIDE SEQUENCE [LARGE SCALE GENOMIC DNA]</scope>
    <source>
        <strain evidence="1 2">DOK1-4</strain>
    </source>
</reference>
<keyword evidence="2" id="KW-1185">Reference proteome</keyword>
<name>A0A1P8MTK1_9RHOB</name>
<organism evidence="1 2">
    <name type="scientific">Tateyamaria omphalii</name>
    <dbReference type="NCBI Taxonomy" id="299262"/>
    <lineage>
        <taxon>Bacteria</taxon>
        <taxon>Pseudomonadati</taxon>
        <taxon>Pseudomonadota</taxon>
        <taxon>Alphaproteobacteria</taxon>
        <taxon>Rhodobacterales</taxon>
        <taxon>Roseobacteraceae</taxon>
        <taxon>Tateyamaria</taxon>
    </lineage>
</organism>